<evidence type="ECO:0000313" key="3">
    <source>
        <dbReference type="Proteomes" id="UP000265618"/>
    </source>
</evidence>
<feature type="transmembrane region" description="Helical" evidence="1">
    <location>
        <begin position="40"/>
        <end position="63"/>
    </location>
</feature>
<evidence type="ECO:0000313" key="2">
    <source>
        <dbReference type="EMBL" id="GIQ86909.1"/>
    </source>
</evidence>
<accession>A0A9K3GK65</accession>
<keyword evidence="3" id="KW-1185">Reference proteome</keyword>
<organism evidence="2 3">
    <name type="scientific">Kipferlia bialata</name>
    <dbReference type="NCBI Taxonomy" id="797122"/>
    <lineage>
        <taxon>Eukaryota</taxon>
        <taxon>Metamonada</taxon>
        <taxon>Carpediemonas-like organisms</taxon>
        <taxon>Kipferlia</taxon>
    </lineage>
</organism>
<feature type="non-terminal residue" evidence="2">
    <location>
        <position position="1"/>
    </location>
</feature>
<dbReference type="EMBL" id="BDIP01002844">
    <property type="protein sequence ID" value="GIQ86909.1"/>
    <property type="molecule type" value="Genomic_DNA"/>
</dbReference>
<reference evidence="2 3" key="1">
    <citation type="journal article" date="2018" name="PLoS ONE">
        <title>The draft genome of Kipferlia bialata reveals reductive genome evolution in fornicate parasites.</title>
        <authorList>
            <person name="Tanifuji G."/>
            <person name="Takabayashi S."/>
            <person name="Kume K."/>
            <person name="Takagi M."/>
            <person name="Nakayama T."/>
            <person name="Kamikawa R."/>
            <person name="Inagaki Y."/>
            <person name="Hashimoto T."/>
        </authorList>
    </citation>
    <scope>NUCLEOTIDE SEQUENCE [LARGE SCALE GENOMIC DNA]</scope>
    <source>
        <strain evidence="2">NY0173</strain>
    </source>
</reference>
<proteinExistence type="predicted"/>
<feature type="transmembrane region" description="Helical" evidence="1">
    <location>
        <begin position="246"/>
        <end position="264"/>
    </location>
</feature>
<sequence length="462" mass="48526">SALRPILSLSLRVAVVGVLGFLASVVVGALWFLVYPIAGYVSSCATVFIMYTVCILVAFYAMLDVLAKCDMQTLLVALSLTGALGSFCYDVITISLAPVMRGVAIVCAIGVIIPQLCLLVGVKMPSVARTALTVIGLVWTSHGALYNAALCIAVYRDYGCRDMTSVVFLALAVLLTCPVSLALVYMAMQVISANGVKSTSVDVPREEDLGDELPATSPVKDETSPLLGCIPSLAKITLNLTSSGMLLGYLLTLVAVSLVCIVRQPSYTEDKPGYVYATHYQDAVFGDDTPYIGVVAVSGTIAADNAVDQMNEAGYTLSWTDEETVMGGINPDSAGTKGYRQAVTEVPLSSDGDRHTLTVDGIEGNVVSVTLALSDTCTGKGLVSFRAGQGHTVTDCSLTELYAPDTPFAEALAESEGGVSLPTVTDDDGINHLSILLLGAMSQDMSFTVTFSDIEVLSRSIV</sequence>
<keyword evidence="1" id="KW-0472">Membrane</keyword>
<evidence type="ECO:0000256" key="1">
    <source>
        <dbReference type="SAM" id="Phobius"/>
    </source>
</evidence>
<protein>
    <submittedName>
        <fullName evidence="2">Uncharacterized protein</fullName>
    </submittedName>
</protein>
<dbReference type="Proteomes" id="UP000265618">
    <property type="component" value="Unassembled WGS sequence"/>
</dbReference>
<name>A0A9K3GK65_9EUKA</name>
<feature type="transmembrane region" description="Helical" evidence="1">
    <location>
        <begin position="103"/>
        <end position="122"/>
    </location>
</feature>
<comment type="caution">
    <text evidence="2">The sequence shown here is derived from an EMBL/GenBank/DDBJ whole genome shotgun (WGS) entry which is preliminary data.</text>
</comment>
<keyword evidence="1" id="KW-0812">Transmembrane</keyword>
<feature type="transmembrane region" description="Helical" evidence="1">
    <location>
        <begin position="12"/>
        <end position="34"/>
    </location>
</feature>
<dbReference type="AlphaFoldDB" id="A0A9K3GK65"/>
<feature type="transmembrane region" description="Helical" evidence="1">
    <location>
        <begin position="75"/>
        <end position="97"/>
    </location>
</feature>
<feature type="transmembrane region" description="Helical" evidence="1">
    <location>
        <begin position="167"/>
        <end position="188"/>
    </location>
</feature>
<gene>
    <name evidence="2" type="ORF">KIPB_008848</name>
</gene>
<keyword evidence="1" id="KW-1133">Transmembrane helix</keyword>